<dbReference type="AlphaFoldDB" id="A0A328BK22"/>
<dbReference type="PANTHER" id="PTHR36057">
    <property type="match status" value="1"/>
</dbReference>
<organism evidence="2 3">
    <name type="scientific">Phenylobacterium kunshanense</name>
    <dbReference type="NCBI Taxonomy" id="1445034"/>
    <lineage>
        <taxon>Bacteria</taxon>
        <taxon>Pseudomonadati</taxon>
        <taxon>Pseudomonadota</taxon>
        <taxon>Alphaproteobacteria</taxon>
        <taxon>Caulobacterales</taxon>
        <taxon>Caulobacteraceae</taxon>
        <taxon>Phenylobacterium</taxon>
    </lineage>
</organism>
<dbReference type="Proteomes" id="UP000249524">
    <property type="component" value="Unassembled WGS sequence"/>
</dbReference>
<dbReference type="OrthoDB" id="9808254at2"/>
<gene>
    <name evidence="2" type="ORF">DJ019_07145</name>
</gene>
<comment type="caution">
    <text evidence="2">The sequence shown here is derived from an EMBL/GenBank/DDBJ whole genome shotgun (WGS) entry which is preliminary data.</text>
</comment>
<feature type="chain" id="PRO_5016397329" evidence="1">
    <location>
        <begin position="21"/>
        <end position="231"/>
    </location>
</feature>
<proteinExistence type="predicted"/>
<sequence>MRKAALISLILLAWPAGAAAARPPVLVELFTAQGCGACAEANAYVAKLAERPGVVALTFSVDYWDYLGWTDTFASPGFAKRQQAYVARLKLREPYTPQVVVDGHEQAQGQKAAEVDRLIRAAVAAPRNPPDMRFIGSRRADVGSGRAPRGGAEVWMIRYDPRTQEVTPKAGENRGEAVTHRNVVRQIERLGTWRGRPQAYRLPAMSEEGLKTLVVVQAPRGGRVLGLLQQP</sequence>
<accession>A0A328BK22</accession>
<keyword evidence="3" id="KW-1185">Reference proteome</keyword>
<dbReference type="PANTHER" id="PTHR36057:SF1">
    <property type="entry name" value="LIPOPROTEIN LIPID ATTACHMENT SITE-LIKE PROTEIN, PUTATIVE (DUF1223)-RELATED"/>
    <property type="match status" value="1"/>
</dbReference>
<protein>
    <submittedName>
        <fullName evidence="2">DUF1223 domain-containing protein</fullName>
    </submittedName>
</protein>
<dbReference type="InterPro" id="IPR036249">
    <property type="entry name" value="Thioredoxin-like_sf"/>
</dbReference>
<reference evidence="2 3" key="1">
    <citation type="submission" date="2018-05" db="EMBL/GenBank/DDBJ databases">
        <authorList>
            <person name="Lanie J.A."/>
            <person name="Ng W.-L."/>
            <person name="Kazmierczak K.M."/>
            <person name="Andrzejewski T.M."/>
            <person name="Davidsen T.M."/>
            <person name="Wayne K.J."/>
            <person name="Tettelin H."/>
            <person name="Glass J.I."/>
            <person name="Rusch D."/>
            <person name="Podicherti R."/>
            <person name="Tsui H.-C.T."/>
            <person name="Winkler M.E."/>
        </authorList>
    </citation>
    <scope>NUCLEOTIDE SEQUENCE [LARGE SCALE GENOMIC DNA]</scope>
    <source>
        <strain evidence="2 3">BUT-10</strain>
    </source>
</reference>
<dbReference type="EMBL" id="QFYS01000002">
    <property type="protein sequence ID" value="RAK67670.1"/>
    <property type="molecule type" value="Genomic_DNA"/>
</dbReference>
<dbReference type="Pfam" id="PF06764">
    <property type="entry name" value="DUF1223"/>
    <property type="match status" value="1"/>
</dbReference>
<evidence type="ECO:0000256" key="1">
    <source>
        <dbReference type="SAM" id="SignalP"/>
    </source>
</evidence>
<dbReference type="InterPro" id="IPR010634">
    <property type="entry name" value="DUF1223"/>
</dbReference>
<feature type="signal peptide" evidence="1">
    <location>
        <begin position="1"/>
        <end position="20"/>
    </location>
</feature>
<evidence type="ECO:0000313" key="3">
    <source>
        <dbReference type="Proteomes" id="UP000249524"/>
    </source>
</evidence>
<dbReference type="SUPFAM" id="SSF52833">
    <property type="entry name" value="Thioredoxin-like"/>
    <property type="match status" value="1"/>
</dbReference>
<name>A0A328BK22_9CAUL</name>
<dbReference type="RefSeq" id="WP_111275280.1">
    <property type="nucleotide sequence ID" value="NZ_QFYS01000002.1"/>
</dbReference>
<keyword evidence="1" id="KW-0732">Signal</keyword>
<evidence type="ECO:0000313" key="2">
    <source>
        <dbReference type="EMBL" id="RAK67670.1"/>
    </source>
</evidence>